<proteinExistence type="predicted"/>
<evidence type="ECO:0000313" key="2">
    <source>
        <dbReference type="Proteomes" id="UP000528734"/>
    </source>
</evidence>
<sequence length="183" mass="19290">MNQISQSTEFKALRKPPNALSRQSSVSLAALRRSDVVVRLIRVVFAFGVGWATGVTFFGRATVVTFFDLGSCRWRLITLGGSEGPTLMSSDGEMRSSISTGCTGVSLLAAAISSRSAFANATCEPELPTVSATGWTTVDALRTGALSSIAASTPTPNGMRRPTNTILSMMLLRPVSGDENSPI</sequence>
<dbReference type="EMBL" id="JAAVLW010000009">
    <property type="protein sequence ID" value="NOJ49839.1"/>
    <property type="molecule type" value="Genomic_DNA"/>
</dbReference>
<keyword evidence="2" id="KW-1185">Reference proteome</keyword>
<reference evidence="1 2" key="1">
    <citation type="submission" date="2020-03" db="EMBL/GenBank/DDBJ databases">
        <title>Bradyrhizobium diversity isolated from nodules of Muelleranthus trifoliolatus.</title>
        <authorList>
            <person name="Klepa M."/>
            <person name="Helene L."/>
            <person name="Hungria M."/>
        </authorList>
    </citation>
    <scope>NUCLEOTIDE SEQUENCE [LARGE SCALE GENOMIC DNA]</scope>
    <source>
        <strain evidence="1 2">WSM 1744</strain>
    </source>
</reference>
<accession>A0A7Y4H8Y3</accession>
<organism evidence="1 2">
    <name type="scientific">Bradyrhizobium archetypum</name>
    <dbReference type="NCBI Taxonomy" id="2721160"/>
    <lineage>
        <taxon>Bacteria</taxon>
        <taxon>Pseudomonadati</taxon>
        <taxon>Pseudomonadota</taxon>
        <taxon>Alphaproteobacteria</taxon>
        <taxon>Hyphomicrobiales</taxon>
        <taxon>Nitrobacteraceae</taxon>
        <taxon>Bradyrhizobium</taxon>
    </lineage>
</organism>
<comment type="caution">
    <text evidence="1">The sequence shown here is derived from an EMBL/GenBank/DDBJ whole genome shotgun (WGS) entry which is preliminary data.</text>
</comment>
<dbReference type="RefSeq" id="WP_171712909.1">
    <property type="nucleotide sequence ID" value="NZ_JAAVLW010000009.1"/>
</dbReference>
<dbReference type="AlphaFoldDB" id="A0A7Y4H8Y3"/>
<protein>
    <submittedName>
        <fullName evidence="1">Uncharacterized protein</fullName>
    </submittedName>
</protein>
<gene>
    <name evidence="1" type="ORF">HCN50_26930</name>
</gene>
<dbReference type="Proteomes" id="UP000528734">
    <property type="component" value="Unassembled WGS sequence"/>
</dbReference>
<evidence type="ECO:0000313" key="1">
    <source>
        <dbReference type="EMBL" id="NOJ49839.1"/>
    </source>
</evidence>
<name>A0A7Y4H8Y3_9BRAD</name>